<protein>
    <submittedName>
        <fullName evidence="1">Uncharacterized protein</fullName>
    </submittedName>
</protein>
<evidence type="ECO:0000313" key="1">
    <source>
        <dbReference type="EMBL" id="OQR87172.1"/>
    </source>
</evidence>
<gene>
    <name evidence="1" type="ORF">ACHHYP_09412</name>
</gene>
<keyword evidence="2" id="KW-1185">Reference proteome</keyword>
<reference evidence="1 2" key="1">
    <citation type="journal article" date="2014" name="Genome Biol. Evol.">
        <title>The secreted proteins of Achlya hypogyna and Thraustotheca clavata identify the ancestral oomycete secretome and reveal gene acquisitions by horizontal gene transfer.</title>
        <authorList>
            <person name="Misner I."/>
            <person name="Blouin N."/>
            <person name="Leonard G."/>
            <person name="Richards T.A."/>
            <person name="Lane C.E."/>
        </authorList>
    </citation>
    <scope>NUCLEOTIDE SEQUENCE [LARGE SCALE GENOMIC DNA]</scope>
    <source>
        <strain evidence="1 2">ATCC 48635</strain>
    </source>
</reference>
<dbReference type="PANTHER" id="PTHR36074">
    <property type="entry name" value="ISOPENTENYL-DIPHOSPHATE DELTA-ISOMERASE"/>
    <property type="match status" value="1"/>
</dbReference>
<dbReference type="EMBL" id="JNBR01001461">
    <property type="protein sequence ID" value="OQR87172.1"/>
    <property type="molecule type" value="Genomic_DNA"/>
</dbReference>
<accession>A0A1V9YN53</accession>
<comment type="caution">
    <text evidence="1">The sequence shown here is derived from an EMBL/GenBank/DDBJ whole genome shotgun (WGS) entry which is preliminary data.</text>
</comment>
<dbReference type="PANTHER" id="PTHR36074:SF1">
    <property type="entry name" value="ISOPENTENYL-DIPHOSPHATE DELTA-ISOMERASE"/>
    <property type="match status" value="1"/>
</dbReference>
<evidence type="ECO:0000313" key="2">
    <source>
        <dbReference type="Proteomes" id="UP000243579"/>
    </source>
</evidence>
<proteinExistence type="predicted"/>
<dbReference type="Proteomes" id="UP000243579">
    <property type="component" value="Unassembled WGS sequence"/>
</dbReference>
<dbReference type="AlphaFoldDB" id="A0A1V9YN53"/>
<dbReference type="OrthoDB" id="1925570at2759"/>
<organism evidence="1 2">
    <name type="scientific">Achlya hypogyna</name>
    <name type="common">Oomycete</name>
    <name type="synonym">Protoachlya hypogyna</name>
    <dbReference type="NCBI Taxonomy" id="1202772"/>
    <lineage>
        <taxon>Eukaryota</taxon>
        <taxon>Sar</taxon>
        <taxon>Stramenopiles</taxon>
        <taxon>Oomycota</taxon>
        <taxon>Saprolegniomycetes</taxon>
        <taxon>Saprolegniales</taxon>
        <taxon>Achlyaceae</taxon>
        <taxon>Achlya</taxon>
    </lineage>
</organism>
<dbReference type="STRING" id="1202772.A0A1V9YN53"/>
<sequence>MSVVIKGKDYLVDKKAFMAHFHAQALALQVVKSTLLQGVLVFNGYIESLDLEADSDDEDDEPKAEKPTFIAPTPTEFVIRCQTHCVKTLSNTTVLRSLEFVSLRILDVRVAGKLMKDVTKSAMRKYARHQSAVTAARQIVKTGVRASVLGSVAIFLVEEIIAIYQAIQRKLQATAEETERQLLKVTLVGLRRCGLAIVGSAAGGAVGTLVSPGRGTFIGAFVGESLAYAF</sequence>
<name>A0A1V9YN53_ACHHY</name>